<evidence type="ECO:0000256" key="4">
    <source>
        <dbReference type="ARBA" id="ARBA00022723"/>
    </source>
</evidence>
<dbReference type="EMBL" id="LNCU01000032">
    <property type="protein sequence ID" value="KWV59271.1"/>
    <property type="molecule type" value="Genomic_DNA"/>
</dbReference>
<dbReference type="InterPro" id="IPR002933">
    <property type="entry name" value="Peptidase_M20"/>
</dbReference>
<evidence type="ECO:0000256" key="3">
    <source>
        <dbReference type="ARBA" id="ARBA00006247"/>
    </source>
</evidence>
<comment type="cofactor">
    <cofactor evidence="1">
        <name>Co(2+)</name>
        <dbReference type="ChEBI" id="CHEBI:48828"/>
    </cofactor>
</comment>
<organism evidence="9 10">
    <name type="scientific">Bradyrhizobium macuxiense</name>
    <dbReference type="NCBI Taxonomy" id="1755647"/>
    <lineage>
        <taxon>Bacteria</taxon>
        <taxon>Pseudomonadati</taxon>
        <taxon>Pseudomonadota</taxon>
        <taxon>Alphaproteobacteria</taxon>
        <taxon>Hyphomicrobiales</taxon>
        <taxon>Nitrobacteraceae</taxon>
        <taxon>Bradyrhizobium</taxon>
    </lineage>
</organism>
<evidence type="ECO:0000313" key="10">
    <source>
        <dbReference type="Proteomes" id="UP000057737"/>
    </source>
</evidence>
<dbReference type="GO" id="GO:0046872">
    <property type="term" value="F:metal ion binding"/>
    <property type="evidence" value="ECO:0007669"/>
    <property type="project" value="UniProtKB-KW"/>
</dbReference>
<keyword evidence="7" id="KW-0170">Cobalt</keyword>
<dbReference type="NCBIfam" id="NF005306">
    <property type="entry name" value="PRK06837.1"/>
    <property type="match status" value="1"/>
</dbReference>
<keyword evidence="6" id="KW-0862">Zinc</keyword>
<comment type="similarity">
    <text evidence="3">Belongs to the peptidase M20A family.</text>
</comment>
<dbReference type="Proteomes" id="UP000057737">
    <property type="component" value="Unassembled WGS sequence"/>
</dbReference>
<reference evidence="9 10" key="1">
    <citation type="submission" date="2015-11" db="EMBL/GenBank/DDBJ databases">
        <title>Draft Genome Sequence of the Strain BR 10303 (Bradyrhizobium sp.) isolated from nodules of Centrolobium paraense.</title>
        <authorList>
            <person name="Zelli J.E."/>
            <person name="Simoes-Araujo J.L."/>
            <person name="Barauna A.C."/>
            <person name="Silva K."/>
        </authorList>
    </citation>
    <scope>NUCLEOTIDE SEQUENCE [LARGE SCALE GENOMIC DNA]</scope>
    <source>
        <strain evidence="9 10">BR 10303</strain>
    </source>
</reference>
<evidence type="ECO:0000256" key="2">
    <source>
        <dbReference type="ARBA" id="ARBA00001947"/>
    </source>
</evidence>
<dbReference type="PANTHER" id="PTHR43808">
    <property type="entry name" value="ACETYLORNITHINE DEACETYLASE"/>
    <property type="match status" value="1"/>
</dbReference>
<comment type="cofactor">
    <cofactor evidence="2">
        <name>Zn(2+)</name>
        <dbReference type="ChEBI" id="CHEBI:29105"/>
    </cofactor>
</comment>
<keyword evidence="4" id="KW-0479">Metal-binding</keyword>
<dbReference type="AlphaFoldDB" id="A0A125QA34"/>
<gene>
    <name evidence="9" type="ORF">AS156_31880</name>
</gene>
<protein>
    <submittedName>
        <fullName evidence="9">Acetylornithine deacetylase</fullName>
        <ecNumber evidence="9">3.5.1.16</ecNumber>
    </submittedName>
</protein>
<dbReference type="NCBIfam" id="TIGR01910">
    <property type="entry name" value="DapE-ArgE"/>
    <property type="match status" value="1"/>
</dbReference>
<evidence type="ECO:0000256" key="7">
    <source>
        <dbReference type="ARBA" id="ARBA00023285"/>
    </source>
</evidence>
<evidence type="ECO:0000259" key="8">
    <source>
        <dbReference type="Pfam" id="PF07687"/>
    </source>
</evidence>
<dbReference type="CDD" id="cd03895">
    <property type="entry name" value="M20_ArgE_DapE-like"/>
    <property type="match status" value="1"/>
</dbReference>
<evidence type="ECO:0000256" key="5">
    <source>
        <dbReference type="ARBA" id="ARBA00022801"/>
    </source>
</evidence>
<keyword evidence="10" id="KW-1185">Reference proteome</keyword>
<dbReference type="InterPro" id="IPR033687">
    <property type="entry name" value="YodQ-like"/>
</dbReference>
<dbReference type="InterPro" id="IPR050072">
    <property type="entry name" value="Peptidase_M20A"/>
</dbReference>
<dbReference type="RefSeq" id="WP_066502064.1">
    <property type="nucleotide sequence ID" value="NZ_LNCU01000032.1"/>
</dbReference>
<keyword evidence="5 9" id="KW-0378">Hydrolase</keyword>
<feature type="domain" description="Peptidase M20 dimerisation" evidence="8">
    <location>
        <begin position="208"/>
        <end position="319"/>
    </location>
</feature>
<dbReference type="Pfam" id="PF07687">
    <property type="entry name" value="M20_dimer"/>
    <property type="match status" value="1"/>
</dbReference>
<dbReference type="InterPro" id="IPR010182">
    <property type="entry name" value="ArgE/DapE"/>
</dbReference>
<dbReference type="OrthoDB" id="9809784at2"/>
<dbReference type="Gene3D" id="3.40.630.10">
    <property type="entry name" value="Zn peptidases"/>
    <property type="match status" value="1"/>
</dbReference>
<accession>A0A125QA34</accession>
<dbReference type="InterPro" id="IPR011650">
    <property type="entry name" value="Peptidase_M20_dimer"/>
</dbReference>
<sequence length="436" mass="47279">MSAKNDTARTAEILAGVDALFDEQVQFLQQLVRIPSQRGEEAAAQEFMADAMAGLGLEIDKWVIDADSMRDHPGFSPVSISYDKSWNVVGTHRPKKATGRSLILNGHIDVVPTGVATSWAYGPYEPVIKDDWMYGRGAGDMKSGLTANLFALKALHRLGLQPAAAVHVQSVVEEECTGNGALACVVRGYTADAAFIPEPLEPKLLRGQIGPIWIRVEVAGAPGHASGDFGKGAGAINNAIELIQALSELEVRWNARKSGYPPFQNHPHPINFNVGRIEGGEWTSSAPSACAFEVRVAVYPGQSTADACAEFEQFITEVSARNPFLATHPPKISYPGFMAEGYHLVGADAQEAALRRSHAEVWGDDLKEHAFAATTDARFFGLYADCPTLVYGPYCRNPHAFDECVDLESLRKVTKTLALFIADWCGLEAKESEARH</sequence>
<evidence type="ECO:0000313" key="9">
    <source>
        <dbReference type="EMBL" id="KWV59271.1"/>
    </source>
</evidence>
<dbReference type="InterPro" id="IPR036264">
    <property type="entry name" value="Bact_exopeptidase_dim_dom"/>
</dbReference>
<dbReference type="PANTHER" id="PTHR43808:SF25">
    <property type="entry name" value="PEPTIDASE M20 DIMERISATION DOMAIN-CONTAINING PROTEIN"/>
    <property type="match status" value="1"/>
</dbReference>
<evidence type="ECO:0000256" key="6">
    <source>
        <dbReference type="ARBA" id="ARBA00022833"/>
    </source>
</evidence>
<dbReference type="Gene3D" id="3.30.70.360">
    <property type="match status" value="1"/>
</dbReference>
<name>A0A125QA34_9BRAD</name>
<comment type="caution">
    <text evidence="9">The sequence shown here is derived from an EMBL/GenBank/DDBJ whole genome shotgun (WGS) entry which is preliminary data.</text>
</comment>
<dbReference type="SUPFAM" id="SSF55031">
    <property type="entry name" value="Bacterial exopeptidase dimerisation domain"/>
    <property type="match status" value="1"/>
</dbReference>
<evidence type="ECO:0000256" key="1">
    <source>
        <dbReference type="ARBA" id="ARBA00001941"/>
    </source>
</evidence>
<dbReference type="GO" id="GO:0008777">
    <property type="term" value="F:acetylornithine deacetylase activity"/>
    <property type="evidence" value="ECO:0007669"/>
    <property type="project" value="UniProtKB-EC"/>
</dbReference>
<proteinExistence type="inferred from homology"/>
<dbReference type="SUPFAM" id="SSF53187">
    <property type="entry name" value="Zn-dependent exopeptidases"/>
    <property type="match status" value="1"/>
</dbReference>
<dbReference type="Pfam" id="PF01546">
    <property type="entry name" value="Peptidase_M20"/>
    <property type="match status" value="1"/>
</dbReference>
<dbReference type="EC" id="3.5.1.16" evidence="9"/>